<feature type="non-terminal residue" evidence="1">
    <location>
        <position position="1"/>
    </location>
</feature>
<comment type="caution">
    <text evidence="1">The sequence shown here is derived from an EMBL/GenBank/DDBJ whole genome shotgun (WGS) entry which is preliminary data.</text>
</comment>
<name>A0A699T135_TANCI</name>
<reference evidence="1" key="1">
    <citation type="journal article" date="2019" name="Sci. Rep.">
        <title>Draft genome of Tanacetum cinerariifolium, the natural source of mosquito coil.</title>
        <authorList>
            <person name="Yamashiro T."/>
            <person name="Shiraishi A."/>
            <person name="Satake H."/>
            <person name="Nakayama K."/>
        </authorList>
    </citation>
    <scope>NUCLEOTIDE SEQUENCE</scope>
</reference>
<gene>
    <name evidence="1" type="ORF">Tci_876164</name>
</gene>
<evidence type="ECO:0000313" key="1">
    <source>
        <dbReference type="EMBL" id="GFD04195.1"/>
    </source>
</evidence>
<proteinExistence type="predicted"/>
<organism evidence="1">
    <name type="scientific">Tanacetum cinerariifolium</name>
    <name type="common">Dalmatian daisy</name>
    <name type="synonym">Chrysanthemum cinerariifolium</name>
    <dbReference type="NCBI Taxonomy" id="118510"/>
    <lineage>
        <taxon>Eukaryota</taxon>
        <taxon>Viridiplantae</taxon>
        <taxon>Streptophyta</taxon>
        <taxon>Embryophyta</taxon>
        <taxon>Tracheophyta</taxon>
        <taxon>Spermatophyta</taxon>
        <taxon>Magnoliopsida</taxon>
        <taxon>eudicotyledons</taxon>
        <taxon>Gunneridae</taxon>
        <taxon>Pentapetalae</taxon>
        <taxon>asterids</taxon>
        <taxon>campanulids</taxon>
        <taxon>Asterales</taxon>
        <taxon>Asteraceae</taxon>
        <taxon>Asteroideae</taxon>
        <taxon>Anthemideae</taxon>
        <taxon>Anthemidinae</taxon>
        <taxon>Tanacetum</taxon>
    </lineage>
</organism>
<evidence type="ECO:0008006" key="2">
    <source>
        <dbReference type="Google" id="ProtNLM"/>
    </source>
</evidence>
<dbReference type="AlphaFoldDB" id="A0A699T135"/>
<feature type="non-terminal residue" evidence="1">
    <location>
        <position position="155"/>
    </location>
</feature>
<dbReference type="EMBL" id="BKCJ011210020">
    <property type="protein sequence ID" value="GFD04195.1"/>
    <property type="molecule type" value="Genomic_DNA"/>
</dbReference>
<protein>
    <recommendedName>
        <fullName evidence="2">Reverse transcriptase domain-containing protein</fullName>
    </recommendedName>
</protein>
<sequence length="155" mass="17709">PEDEETEDDNLCEKLLKVDILIAEIEALKYNPTPSSEFLTKSCSTSPKSFLEGTNTFHNSLPEFENFCFNLEEISSGTTTTHSDISLPEYEDFSFYDDHIEEIRSGSTTTLSVISLPEYDSFIFDLSNDQFPPTNRIEDDYAPLLAYVVWIFLAY</sequence>
<accession>A0A699T135</accession>